<protein>
    <submittedName>
        <fullName evidence="3">Methyltransferase domain-containing protein</fullName>
    </submittedName>
</protein>
<evidence type="ECO:0000259" key="2">
    <source>
        <dbReference type="Pfam" id="PF13649"/>
    </source>
</evidence>
<dbReference type="AlphaFoldDB" id="A0A1M5R1Q0"/>
<sequence>MGFFDKTWEKVHREREWGKYPPEELIRFIARNYYERDRKEVHILEIGSGTGANLWYLSREGFNSYGIDGSQTAVNKAKERLKSENLKSQITVGDVSSIEYEDKKFDCVIDIQCVVHNRIEGIKKIYKEVYRVLKDDGKFFSISFSTQTLGYGLGEEIEKNTYTNITKGPLSEVGTVHFFTEDELRSYLLEVGFKNIKIDYIETTHENQTVKIKSWVVQAQK</sequence>
<proteinExistence type="predicted"/>
<keyword evidence="4" id="KW-1185">Reference proteome</keyword>
<dbReference type="PANTHER" id="PTHR43861">
    <property type="entry name" value="TRANS-ACONITATE 2-METHYLTRANSFERASE-RELATED"/>
    <property type="match status" value="1"/>
</dbReference>
<evidence type="ECO:0000313" key="3">
    <source>
        <dbReference type="EMBL" id="SHH20314.1"/>
    </source>
</evidence>
<keyword evidence="3" id="KW-0489">Methyltransferase</keyword>
<dbReference type="InterPro" id="IPR029063">
    <property type="entry name" value="SAM-dependent_MTases_sf"/>
</dbReference>
<keyword evidence="1 3" id="KW-0808">Transferase</keyword>
<dbReference type="STRING" id="1123350.SAMN02744040_01204"/>
<organism evidence="3 4">
    <name type="scientific">Tepidibacter thalassicus DSM 15285</name>
    <dbReference type="NCBI Taxonomy" id="1123350"/>
    <lineage>
        <taxon>Bacteria</taxon>
        <taxon>Bacillati</taxon>
        <taxon>Bacillota</taxon>
        <taxon>Clostridia</taxon>
        <taxon>Peptostreptococcales</taxon>
        <taxon>Peptostreptococcaceae</taxon>
        <taxon>Tepidibacter</taxon>
    </lineage>
</organism>
<dbReference type="OrthoDB" id="9772751at2"/>
<dbReference type="InterPro" id="IPR041698">
    <property type="entry name" value="Methyltransf_25"/>
</dbReference>
<dbReference type="GO" id="GO:0008168">
    <property type="term" value="F:methyltransferase activity"/>
    <property type="evidence" value="ECO:0007669"/>
    <property type="project" value="UniProtKB-KW"/>
</dbReference>
<dbReference type="SUPFAM" id="SSF53335">
    <property type="entry name" value="S-adenosyl-L-methionine-dependent methyltransferases"/>
    <property type="match status" value="1"/>
</dbReference>
<evidence type="ECO:0000256" key="1">
    <source>
        <dbReference type="ARBA" id="ARBA00022679"/>
    </source>
</evidence>
<gene>
    <name evidence="3" type="ORF">SAMN02744040_01204</name>
</gene>
<dbReference type="GO" id="GO:0032259">
    <property type="term" value="P:methylation"/>
    <property type="evidence" value="ECO:0007669"/>
    <property type="project" value="UniProtKB-KW"/>
</dbReference>
<dbReference type="EMBL" id="FQXH01000010">
    <property type="protein sequence ID" value="SHH20314.1"/>
    <property type="molecule type" value="Genomic_DNA"/>
</dbReference>
<dbReference type="CDD" id="cd02440">
    <property type="entry name" value="AdoMet_MTases"/>
    <property type="match status" value="1"/>
</dbReference>
<name>A0A1M5R1Q0_9FIRM</name>
<evidence type="ECO:0000313" key="4">
    <source>
        <dbReference type="Proteomes" id="UP000242520"/>
    </source>
</evidence>
<dbReference type="RefSeq" id="WP_072724621.1">
    <property type="nucleotide sequence ID" value="NZ_FQXH01000010.1"/>
</dbReference>
<feature type="domain" description="Methyltransferase" evidence="2">
    <location>
        <begin position="43"/>
        <end position="137"/>
    </location>
</feature>
<dbReference type="Gene3D" id="3.40.50.150">
    <property type="entry name" value="Vaccinia Virus protein VP39"/>
    <property type="match status" value="1"/>
</dbReference>
<accession>A0A1M5R1Q0</accession>
<reference evidence="4" key="1">
    <citation type="submission" date="2016-11" db="EMBL/GenBank/DDBJ databases">
        <authorList>
            <person name="Varghese N."/>
            <person name="Submissions S."/>
        </authorList>
    </citation>
    <scope>NUCLEOTIDE SEQUENCE [LARGE SCALE GENOMIC DNA]</scope>
    <source>
        <strain evidence="4">DSM 15285</strain>
    </source>
</reference>
<dbReference type="Proteomes" id="UP000242520">
    <property type="component" value="Unassembled WGS sequence"/>
</dbReference>
<dbReference type="Pfam" id="PF13649">
    <property type="entry name" value="Methyltransf_25"/>
    <property type="match status" value="1"/>
</dbReference>